<dbReference type="PRINTS" id="PR00371">
    <property type="entry name" value="FPNCR"/>
</dbReference>
<feature type="domain" description="FAD-binding FR-type" evidence="2">
    <location>
        <begin position="311"/>
        <end position="417"/>
    </location>
</feature>
<evidence type="ECO:0000313" key="3">
    <source>
        <dbReference type="EMBL" id="MDB6177340.1"/>
    </source>
</evidence>
<name>A0ABT4ZD94_9RHOB</name>
<dbReference type="PANTHER" id="PTHR42815:SF2">
    <property type="entry name" value="FAD-BINDING, PUTATIVE (AFU_ORTHOLOGUE AFUA_6G07600)-RELATED"/>
    <property type="match status" value="1"/>
</dbReference>
<reference evidence="3" key="1">
    <citation type="submission" date="2022-12" db="EMBL/GenBank/DDBJ databases">
        <title>Paracoccus onchidii sp. nov., isolated from a marine invertebrate from the South China Sea.</title>
        <authorList>
            <person name="Xu S."/>
            <person name="Liu Z."/>
            <person name="Xu Y."/>
        </authorList>
    </citation>
    <scope>NUCLEOTIDE SEQUENCE</scope>
    <source>
        <strain evidence="3">Z330</strain>
    </source>
</reference>
<dbReference type="InterPro" id="IPR012349">
    <property type="entry name" value="Split_barrel_FMN-bd"/>
</dbReference>
<keyword evidence="4" id="KW-1185">Reference proteome</keyword>
<dbReference type="PROSITE" id="PS51384">
    <property type="entry name" value="FAD_FR"/>
    <property type="match status" value="1"/>
</dbReference>
<dbReference type="SUPFAM" id="SSF50475">
    <property type="entry name" value="FMN-binding split barrel"/>
    <property type="match status" value="1"/>
</dbReference>
<evidence type="ECO:0000259" key="2">
    <source>
        <dbReference type="PROSITE" id="PS51384"/>
    </source>
</evidence>
<dbReference type="InterPro" id="IPR017938">
    <property type="entry name" value="Riboflavin_synthase-like_b-brl"/>
</dbReference>
<dbReference type="InterPro" id="IPR001709">
    <property type="entry name" value="Flavoprot_Pyr_Nucl_cyt_Rdtase"/>
</dbReference>
<dbReference type="Gene3D" id="2.40.30.10">
    <property type="entry name" value="Translation factors"/>
    <property type="match status" value="1"/>
</dbReference>
<sequence>MPFLAKGVAMTVTVSTNPFHAGERAAQLRAGAGDVSQWASGFVRDHLPEQHREFHTSLPFLIVASGDEQGRVWTTLIEGPTGFINSPDPRHLTLNTSLSALDPLAGRLAHGGSIGAVGIDQASRRRNRFSGHVTPEANGYSIEMRQTFGNCPQYIHERGWHRAATTPPPSPRHAQELNSDQIARIRSADTLFIGSGQQGRPDSSSTGYDASHRGGEAGFVQVTGPTELRIPDYAGNNFFNTIGNIMADPRVGLLFVDFQTGGLLHLTGRAEIDWAGNDHHDPKVQRVITVSIDKVIDRPAAVSLRWSRLDHLSRQLRLARRKTESRDITSFEFVATNGQELQPFLPGQHLPISVDIPGLSAPARRSYSLSGPSTAKGVYRISVKRETDGLVSRFLHDHLREGSTITAHPPAGDFILPPGKGPVALISAGVGITPMVPMLHDLATRGRPGIFVHGARRGDDYALHQELRKLIARHHHLTEHVFFSQPRAEDLTQPDRTFTGRISTQALLKLVPSADAHFMLCGPSRFISDMRTGLEDRGVAPSHIHFESFGPGA</sequence>
<accession>A0ABT4ZD94</accession>
<feature type="compositionally biased region" description="Polar residues" evidence="1">
    <location>
        <begin position="198"/>
        <end position="208"/>
    </location>
</feature>
<dbReference type="RefSeq" id="WP_271888466.1">
    <property type="nucleotide sequence ID" value="NZ_JAQBIE010000008.1"/>
</dbReference>
<organism evidence="3 4">
    <name type="scientific">Paracoccus onchidii</name>
    <dbReference type="NCBI Taxonomy" id="3017813"/>
    <lineage>
        <taxon>Bacteria</taxon>
        <taxon>Pseudomonadati</taxon>
        <taxon>Pseudomonadota</taxon>
        <taxon>Alphaproteobacteria</taxon>
        <taxon>Rhodobacterales</taxon>
        <taxon>Paracoccaceae</taxon>
        <taxon>Paracoccus</taxon>
    </lineage>
</organism>
<dbReference type="Proteomes" id="UP001165641">
    <property type="component" value="Unassembled WGS sequence"/>
</dbReference>
<comment type="caution">
    <text evidence="3">The sequence shown here is derived from an EMBL/GenBank/DDBJ whole genome shotgun (WGS) entry which is preliminary data.</text>
</comment>
<dbReference type="Pfam" id="PF00970">
    <property type="entry name" value="FAD_binding_6"/>
    <property type="match status" value="1"/>
</dbReference>
<dbReference type="SUPFAM" id="SSF52343">
    <property type="entry name" value="Ferredoxin reductase-like, C-terminal NADP-linked domain"/>
    <property type="match status" value="1"/>
</dbReference>
<protein>
    <submittedName>
        <fullName evidence="3">Pyridoxamine 5'-phosphate oxidase family protein</fullName>
    </submittedName>
</protein>
<gene>
    <name evidence="3" type="ORF">PAF17_07425</name>
</gene>
<proteinExistence type="predicted"/>
<dbReference type="InterPro" id="IPR001433">
    <property type="entry name" value="OxRdtase_FAD/NAD-bd"/>
</dbReference>
<dbReference type="InterPro" id="IPR017927">
    <property type="entry name" value="FAD-bd_FR_type"/>
</dbReference>
<dbReference type="InterPro" id="IPR008333">
    <property type="entry name" value="Cbr1-like_FAD-bd_dom"/>
</dbReference>
<dbReference type="EMBL" id="JAQBIE010000008">
    <property type="protein sequence ID" value="MDB6177340.1"/>
    <property type="molecule type" value="Genomic_DNA"/>
</dbReference>
<dbReference type="Pfam" id="PF00175">
    <property type="entry name" value="NAD_binding_1"/>
    <property type="match status" value="1"/>
</dbReference>
<dbReference type="Gene3D" id="2.30.110.10">
    <property type="entry name" value="Electron Transport, Fmn-binding Protein, Chain A"/>
    <property type="match status" value="1"/>
</dbReference>
<feature type="region of interest" description="Disordered" evidence="1">
    <location>
        <begin position="193"/>
        <end position="213"/>
    </location>
</feature>
<dbReference type="SUPFAM" id="SSF63380">
    <property type="entry name" value="Riboflavin synthase domain-like"/>
    <property type="match status" value="1"/>
</dbReference>
<dbReference type="CDD" id="cd06184">
    <property type="entry name" value="flavohem_like_fad_nad_binding"/>
    <property type="match status" value="1"/>
</dbReference>
<dbReference type="PRINTS" id="PR00409">
    <property type="entry name" value="PHDIOXRDTASE"/>
</dbReference>
<evidence type="ECO:0000313" key="4">
    <source>
        <dbReference type="Proteomes" id="UP001165641"/>
    </source>
</evidence>
<dbReference type="PANTHER" id="PTHR42815">
    <property type="entry name" value="FAD-BINDING, PUTATIVE (AFU_ORTHOLOGUE AFUA_6G07600)-RELATED"/>
    <property type="match status" value="1"/>
</dbReference>
<dbReference type="InterPro" id="IPR039261">
    <property type="entry name" value="FNR_nucleotide-bd"/>
</dbReference>
<evidence type="ECO:0000256" key="1">
    <source>
        <dbReference type="SAM" id="MobiDB-lite"/>
    </source>
</evidence>
<dbReference type="Gene3D" id="3.40.50.80">
    <property type="entry name" value="Nucleotide-binding domain of ferredoxin-NADP reductase (FNR) module"/>
    <property type="match status" value="1"/>
</dbReference>